<dbReference type="EMBL" id="QGLR01000012">
    <property type="protein sequence ID" value="PXZ06292.1"/>
    <property type="molecule type" value="Genomic_DNA"/>
</dbReference>
<accession>A0A2V4DZG1</accession>
<organism evidence="1 2">
    <name type="scientific">Gilliamella apicola</name>
    <dbReference type="NCBI Taxonomy" id="1196095"/>
    <lineage>
        <taxon>Bacteria</taxon>
        <taxon>Pseudomonadati</taxon>
        <taxon>Pseudomonadota</taxon>
        <taxon>Gammaproteobacteria</taxon>
        <taxon>Orbales</taxon>
        <taxon>Orbaceae</taxon>
        <taxon>Gilliamella</taxon>
    </lineage>
</organism>
<sequence>MEKEYITYQKEKGYPTGKNIYYECTLCNTNVNSLPETFSECKCGNIMIDVPMARLMINDKEHFKIFKFVKNKK</sequence>
<evidence type="ECO:0000313" key="2">
    <source>
        <dbReference type="Proteomes" id="UP000247932"/>
    </source>
</evidence>
<dbReference type="AlphaFoldDB" id="A0A2V4DZG1"/>
<evidence type="ECO:0000313" key="1">
    <source>
        <dbReference type="EMBL" id="PXZ06292.1"/>
    </source>
</evidence>
<protein>
    <submittedName>
        <fullName evidence="1">Uncharacterized protein</fullName>
    </submittedName>
</protein>
<proteinExistence type="predicted"/>
<dbReference type="OrthoDB" id="7064089at2"/>
<dbReference type="Proteomes" id="UP000247932">
    <property type="component" value="Unassembled WGS sequence"/>
</dbReference>
<gene>
    <name evidence="1" type="ORF">DKK70_09920</name>
</gene>
<reference evidence="1 2" key="1">
    <citation type="submission" date="2018-05" db="EMBL/GenBank/DDBJ databases">
        <title>Reference genomes for bee gut microbiota database.</title>
        <authorList>
            <person name="Ellegaard K.M."/>
        </authorList>
    </citation>
    <scope>NUCLEOTIDE SEQUENCE [LARGE SCALE GENOMIC DNA]</scope>
    <source>
        <strain evidence="1 2">ESL0182</strain>
    </source>
</reference>
<comment type="caution">
    <text evidence="1">The sequence shown here is derived from an EMBL/GenBank/DDBJ whole genome shotgun (WGS) entry which is preliminary data.</text>
</comment>
<name>A0A2V4DZG1_9GAMM</name>
<dbReference type="RefSeq" id="WP_110433858.1">
    <property type="nucleotide sequence ID" value="NZ_QGLR01000012.1"/>
</dbReference>
<keyword evidence="2" id="KW-1185">Reference proteome</keyword>